<evidence type="ECO:0000313" key="2">
    <source>
        <dbReference type="Proteomes" id="UP000680638"/>
    </source>
</evidence>
<accession>A0ABQ4LSX0</accession>
<name>A0ABQ4LSX0_9BACL</name>
<dbReference type="RefSeq" id="WP_212947840.1">
    <property type="nucleotide sequence ID" value="NZ_BORW01000002.1"/>
</dbReference>
<dbReference type="EMBL" id="BORW01000002">
    <property type="protein sequence ID" value="GIO66063.1"/>
    <property type="molecule type" value="Genomic_DNA"/>
</dbReference>
<sequence length="65" mass="8315">MLEHYTFQKLLEYEQAERNNPVNIRREQEKQMIYEATRTRKAHDKWYVMPLRLFRKSHRRQTYRT</sequence>
<reference evidence="1 2" key="1">
    <citation type="submission" date="2021-03" db="EMBL/GenBank/DDBJ databases">
        <title>Antimicrobial resistance genes in bacteria isolated from Japanese honey, and their potential for conferring macrolide and lincosamide resistance in the American foulbrood pathogen Paenibacillus larvae.</title>
        <authorList>
            <person name="Okamoto M."/>
            <person name="Kumagai M."/>
            <person name="Kanamori H."/>
            <person name="Takamatsu D."/>
        </authorList>
    </citation>
    <scope>NUCLEOTIDE SEQUENCE [LARGE SCALE GENOMIC DNA]</scope>
    <source>
        <strain evidence="1 2">J21TS3</strain>
    </source>
</reference>
<evidence type="ECO:0000313" key="1">
    <source>
        <dbReference type="EMBL" id="GIO66063.1"/>
    </source>
</evidence>
<comment type="caution">
    <text evidence="1">The sequence shown here is derived from an EMBL/GenBank/DDBJ whole genome shotgun (WGS) entry which is preliminary data.</text>
</comment>
<keyword evidence="2" id="KW-1185">Reference proteome</keyword>
<protein>
    <submittedName>
        <fullName evidence="1">Uncharacterized protein</fullName>
    </submittedName>
</protein>
<dbReference type="Proteomes" id="UP000680638">
    <property type="component" value="Unassembled WGS sequence"/>
</dbReference>
<proteinExistence type="predicted"/>
<organism evidence="1 2">
    <name type="scientific">Paenibacillus cookii</name>
    <dbReference type="NCBI Taxonomy" id="157839"/>
    <lineage>
        <taxon>Bacteria</taxon>
        <taxon>Bacillati</taxon>
        <taxon>Bacillota</taxon>
        <taxon>Bacilli</taxon>
        <taxon>Bacillales</taxon>
        <taxon>Paenibacillaceae</taxon>
        <taxon>Paenibacillus</taxon>
    </lineage>
</organism>
<gene>
    <name evidence="1" type="ORF">J21TS3_08840</name>
</gene>